<dbReference type="Proteomes" id="UP000431269">
    <property type="component" value="Chromosome"/>
</dbReference>
<gene>
    <name evidence="4" type="ORF">DSM104635_00531</name>
</gene>
<feature type="domain" description="Pirin N-terminal" evidence="3">
    <location>
        <begin position="36"/>
        <end position="126"/>
    </location>
</feature>
<sequence length="292" mass="31411">MTAAAVSAPLRTEPSRAIALRTRGHEHGPVTRLVSPHGTGERIKPFVFLDFFEGDPKNAPKFGFHPHSGIATLTLLLSGQLTYKETTDREGVIETGGVEWMRASGGVWHTGGAKGEEWVKGYQLWVALPPELELAETDSQYLAASEFQNAGPARVIAGEYDGVQSILRAPGDMTYLDVRLKVGERWRFTPPAGQDVLWIAVHSGVVRAPLEISAGEAVVFAEGGEAVEFEALTDVGFILGAAVKHPYDLVTGYYSVHTNAEALRQGEHNIAVIGQRLHNQGVLGAPNAGART</sequence>
<dbReference type="InterPro" id="IPR012093">
    <property type="entry name" value="Pirin"/>
</dbReference>
<comment type="similarity">
    <text evidence="1 2">Belongs to the pirin family.</text>
</comment>
<evidence type="ECO:0000256" key="2">
    <source>
        <dbReference type="RuleBase" id="RU003457"/>
    </source>
</evidence>
<reference evidence="5" key="1">
    <citation type="submission" date="2019-12" db="EMBL/GenBank/DDBJ databases">
        <title>Complete genome of Terracaulis silvestris 0127_4.</title>
        <authorList>
            <person name="Vieira S."/>
            <person name="Riedel T."/>
            <person name="Sproer C."/>
            <person name="Pascual J."/>
            <person name="Boedeker C."/>
            <person name="Overmann J."/>
        </authorList>
    </citation>
    <scope>NUCLEOTIDE SEQUENCE [LARGE SCALE GENOMIC DNA]</scope>
    <source>
        <strain evidence="5">0127_4</strain>
    </source>
</reference>
<dbReference type="PIRSF" id="PIRSF006232">
    <property type="entry name" value="Pirin"/>
    <property type="match status" value="1"/>
</dbReference>
<protein>
    <submittedName>
        <fullName evidence="4">Pirin</fullName>
    </submittedName>
</protein>
<evidence type="ECO:0000256" key="1">
    <source>
        <dbReference type="ARBA" id="ARBA00008416"/>
    </source>
</evidence>
<dbReference type="Gene3D" id="2.60.120.10">
    <property type="entry name" value="Jelly Rolls"/>
    <property type="match status" value="1"/>
</dbReference>
<keyword evidence="5" id="KW-1185">Reference proteome</keyword>
<evidence type="ECO:0000313" key="4">
    <source>
        <dbReference type="EMBL" id="QGZ93719.1"/>
    </source>
</evidence>
<dbReference type="RefSeq" id="WP_158764713.1">
    <property type="nucleotide sequence ID" value="NZ_CP047045.1"/>
</dbReference>
<dbReference type="Pfam" id="PF02678">
    <property type="entry name" value="Pirin"/>
    <property type="match status" value="1"/>
</dbReference>
<dbReference type="SUPFAM" id="SSF51182">
    <property type="entry name" value="RmlC-like cupins"/>
    <property type="match status" value="1"/>
</dbReference>
<name>A0A6I6MH70_9CAUL</name>
<dbReference type="PANTHER" id="PTHR13903">
    <property type="entry name" value="PIRIN-RELATED"/>
    <property type="match status" value="1"/>
</dbReference>
<dbReference type="InterPro" id="IPR011051">
    <property type="entry name" value="RmlC_Cupin_sf"/>
</dbReference>
<dbReference type="AlphaFoldDB" id="A0A6I6MH70"/>
<dbReference type="KEGG" id="tsv:DSM104635_00531"/>
<dbReference type="InterPro" id="IPR003829">
    <property type="entry name" value="Pirin_N_dom"/>
</dbReference>
<evidence type="ECO:0000313" key="5">
    <source>
        <dbReference type="Proteomes" id="UP000431269"/>
    </source>
</evidence>
<proteinExistence type="inferred from homology"/>
<evidence type="ECO:0000259" key="3">
    <source>
        <dbReference type="Pfam" id="PF02678"/>
    </source>
</evidence>
<dbReference type="InterPro" id="IPR014710">
    <property type="entry name" value="RmlC-like_jellyroll"/>
</dbReference>
<dbReference type="EMBL" id="CP047045">
    <property type="protein sequence ID" value="QGZ93719.1"/>
    <property type="molecule type" value="Genomic_DNA"/>
</dbReference>
<dbReference type="PANTHER" id="PTHR13903:SF8">
    <property type="entry name" value="PIRIN"/>
    <property type="match status" value="1"/>
</dbReference>
<organism evidence="4 5">
    <name type="scientific">Terricaulis silvestris</name>
    <dbReference type="NCBI Taxonomy" id="2686094"/>
    <lineage>
        <taxon>Bacteria</taxon>
        <taxon>Pseudomonadati</taxon>
        <taxon>Pseudomonadota</taxon>
        <taxon>Alphaproteobacteria</taxon>
        <taxon>Caulobacterales</taxon>
        <taxon>Caulobacteraceae</taxon>
        <taxon>Terricaulis</taxon>
    </lineage>
</organism>
<accession>A0A6I6MH70</accession>